<dbReference type="SUPFAM" id="SSF46785">
    <property type="entry name" value="Winged helix' DNA-binding domain"/>
    <property type="match status" value="1"/>
</dbReference>
<organism evidence="1 2">
    <name type="scientific">Virgibacillus sediminis</name>
    <dbReference type="NCBI Taxonomy" id="202260"/>
    <lineage>
        <taxon>Bacteria</taxon>
        <taxon>Bacillati</taxon>
        <taxon>Bacillota</taxon>
        <taxon>Bacilli</taxon>
        <taxon>Bacillales</taxon>
        <taxon>Bacillaceae</taxon>
        <taxon>Virgibacillus</taxon>
    </lineage>
</organism>
<evidence type="ECO:0000313" key="2">
    <source>
        <dbReference type="Proteomes" id="UP001595387"/>
    </source>
</evidence>
<reference evidence="2" key="1">
    <citation type="journal article" date="2019" name="Int. J. Syst. Evol. Microbiol.">
        <title>The Global Catalogue of Microorganisms (GCM) 10K type strain sequencing project: providing services to taxonomists for standard genome sequencing and annotation.</title>
        <authorList>
            <consortium name="The Broad Institute Genomics Platform"/>
            <consortium name="The Broad Institute Genome Sequencing Center for Infectious Disease"/>
            <person name="Wu L."/>
            <person name="Ma J."/>
        </authorList>
    </citation>
    <scope>NUCLEOTIDE SEQUENCE [LARGE SCALE GENOMIC DNA]</scope>
    <source>
        <strain evidence="2">KCTC 13193</strain>
    </source>
</reference>
<accession>A0ABV7A3E5</accession>
<name>A0ABV7A3E5_9BACI</name>
<protein>
    <submittedName>
        <fullName evidence="1">Replication-relaxation family protein</fullName>
    </submittedName>
</protein>
<comment type="caution">
    <text evidence="1">The sequence shown here is derived from an EMBL/GenBank/DDBJ whole genome shotgun (WGS) entry which is preliminary data.</text>
</comment>
<dbReference type="InterPro" id="IPR036390">
    <property type="entry name" value="WH_DNA-bd_sf"/>
</dbReference>
<proteinExistence type="predicted"/>
<gene>
    <name evidence="1" type="ORF">ACFODW_04350</name>
</gene>
<sequence>MPKTTHKPVVKELQPLDVDILKNLYNYRALSTGQVSEFHGMSMPYTYRKLNILRNTGYIRSEPIRGYIRGQSRQGNYHRISEAGIACLRKQGYPAERRADDLRIKRFHLPFVLTTNNILIKLEQAGWTVQDSRSVKKQFHLNRSTNVQGMITTPSGMAFVIYTFLHSTSAKNLKKIIREMEQHRFFDTYAFFTKGQESFSQVVDRLMDSRVIRECKSLKVFPQTFGINYLLAFQTSEERMMKELAYRGIHHVPATETGNTARGHPDGLSQIVQYEDEEMYFINLLDTDLIKIKHILQYRKDRYERNGRRVLVLTHPGLRPKHEALLQHIHHVHFLEVGGEILETALRNQNQ</sequence>
<dbReference type="RefSeq" id="WP_390303505.1">
    <property type="nucleotide sequence ID" value="NZ_JBHRRZ010000008.1"/>
</dbReference>
<dbReference type="EMBL" id="JBHRRZ010000008">
    <property type="protein sequence ID" value="MFC2947582.1"/>
    <property type="molecule type" value="Genomic_DNA"/>
</dbReference>
<dbReference type="Proteomes" id="UP001595387">
    <property type="component" value="Unassembled WGS sequence"/>
</dbReference>
<keyword evidence="2" id="KW-1185">Reference proteome</keyword>
<evidence type="ECO:0000313" key="1">
    <source>
        <dbReference type="EMBL" id="MFC2947582.1"/>
    </source>
</evidence>